<evidence type="ECO:0000256" key="5">
    <source>
        <dbReference type="ARBA" id="ARBA00023136"/>
    </source>
</evidence>
<keyword evidence="3 7" id="KW-0812">Transmembrane</keyword>
<feature type="transmembrane region" description="Helical" evidence="7">
    <location>
        <begin position="100"/>
        <end position="116"/>
    </location>
</feature>
<dbReference type="PANTHER" id="PTHR30509:SF9">
    <property type="entry name" value="MULTIDRUG RESISTANCE PROTEIN MDTO"/>
    <property type="match status" value="1"/>
</dbReference>
<keyword evidence="4 7" id="KW-1133">Transmembrane helix</keyword>
<reference evidence="8 9" key="1">
    <citation type="submission" date="2017-01" db="EMBL/GenBank/DDBJ databases">
        <authorList>
            <person name="Varghese N."/>
            <person name="Submissions S."/>
        </authorList>
    </citation>
    <scope>NUCLEOTIDE SEQUENCE [LARGE SCALE GENOMIC DNA]</scope>
    <source>
        <strain evidence="8 9">ATCC 23464</strain>
    </source>
</reference>
<evidence type="ECO:0000256" key="7">
    <source>
        <dbReference type="SAM" id="Phobius"/>
    </source>
</evidence>
<keyword evidence="6" id="KW-0175">Coiled coil</keyword>
<gene>
    <name evidence="8" type="ORF">SAMN05421578_108133</name>
</gene>
<dbReference type="InterPro" id="IPR010343">
    <property type="entry name" value="ArAE_1"/>
</dbReference>
<accession>A0ABY1K3D0</accession>
<feature type="transmembrane region" description="Helical" evidence="7">
    <location>
        <begin position="77"/>
        <end position="95"/>
    </location>
</feature>
<keyword evidence="2" id="KW-1003">Cell membrane</keyword>
<evidence type="ECO:0000313" key="9">
    <source>
        <dbReference type="Proteomes" id="UP000186666"/>
    </source>
</evidence>
<dbReference type="Pfam" id="PF06081">
    <property type="entry name" value="ArAE_1"/>
    <property type="match status" value="1"/>
</dbReference>
<evidence type="ECO:0000256" key="3">
    <source>
        <dbReference type="ARBA" id="ARBA00022692"/>
    </source>
</evidence>
<keyword evidence="9" id="KW-1185">Reference proteome</keyword>
<evidence type="ECO:0000256" key="6">
    <source>
        <dbReference type="SAM" id="Coils"/>
    </source>
</evidence>
<evidence type="ECO:0000256" key="2">
    <source>
        <dbReference type="ARBA" id="ARBA00022475"/>
    </source>
</evidence>
<dbReference type="EMBL" id="FTNK01000008">
    <property type="protein sequence ID" value="SIR19161.1"/>
    <property type="molecule type" value="Genomic_DNA"/>
</dbReference>
<proteinExistence type="predicted"/>
<evidence type="ECO:0000313" key="8">
    <source>
        <dbReference type="EMBL" id="SIR19161.1"/>
    </source>
</evidence>
<feature type="transmembrane region" description="Helical" evidence="7">
    <location>
        <begin position="12"/>
        <end position="32"/>
    </location>
</feature>
<protein>
    <submittedName>
        <fullName evidence="8">Uncharacterized membrane protein YgaE, UPF0421/DUF939 family</fullName>
    </submittedName>
</protein>
<feature type="coiled-coil region" evidence="6">
    <location>
        <begin position="173"/>
        <end position="200"/>
    </location>
</feature>
<evidence type="ECO:0000256" key="1">
    <source>
        <dbReference type="ARBA" id="ARBA00004651"/>
    </source>
</evidence>
<sequence length="299" mass="34078">MQQTIGMRNIKTAIAILVCLIIANLLQLQYPFYAAIATVISMENSVTNSFAAGKNRVMGTFVGAGAGLAFATIQPENIWLCALGTIVAIYICNLLKWNKSIPIAIIVFLAIMLNLQGDSPLHYSINRIIDTLIGVGVAVMVNYLVFPPKYEINIRRARRLLSKEMVYIVDHLMAKKEFNLKKLRAQLRKLEMYLDISKEEFHLIKDGDDSLEHIIDEFESYKLIYEHLKMIQKLDGEQILSVDNMLRLGNYHCDVSGDEEVLQRDSQFIIYNYHIDRVLNELESMGLPLPYGAKMEMLE</sequence>
<dbReference type="RefSeq" id="WP_082867281.1">
    <property type="nucleotide sequence ID" value="NZ_FTNK01000008.1"/>
</dbReference>
<comment type="subcellular location">
    <subcellularLocation>
        <location evidence="1">Cell membrane</location>
        <topology evidence="1">Multi-pass membrane protein</topology>
    </subcellularLocation>
</comment>
<organism evidence="8 9">
    <name type="scientific">Paenibacillus macquariensis</name>
    <dbReference type="NCBI Taxonomy" id="948756"/>
    <lineage>
        <taxon>Bacteria</taxon>
        <taxon>Bacillati</taxon>
        <taxon>Bacillota</taxon>
        <taxon>Bacilli</taxon>
        <taxon>Bacillales</taxon>
        <taxon>Paenibacillaceae</taxon>
        <taxon>Paenibacillus</taxon>
    </lineage>
</organism>
<name>A0ABY1K3D0_9BACL</name>
<keyword evidence="5 7" id="KW-0472">Membrane</keyword>
<dbReference type="PANTHER" id="PTHR30509">
    <property type="entry name" value="P-HYDROXYBENZOIC ACID EFFLUX PUMP SUBUNIT-RELATED"/>
    <property type="match status" value="1"/>
</dbReference>
<comment type="caution">
    <text evidence="8">The sequence shown here is derived from an EMBL/GenBank/DDBJ whole genome shotgun (WGS) entry which is preliminary data.</text>
</comment>
<dbReference type="Proteomes" id="UP000186666">
    <property type="component" value="Unassembled WGS sequence"/>
</dbReference>
<feature type="transmembrane region" description="Helical" evidence="7">
    <location>
        <begin position="128"/>
        <end position="146"/>
    </location>
</feature>
<evidence type="ECO:0000256" key="4">
    <source>
        <dbReference type="ARBA" id="ARBA00022989"/>
    </source>
</evidence>